<dbReference type="GeneID" id="85493401"/>
<feature type="region of interest" description="Disordered" evidence="2">
    <location>
        <begin position="328"/>
        <end position="348"/>
    </location>
</feature>
<dbReference type="AlphaFoldDB" id="A0AA48I802"/>
<sequence length="348" mass="38312">MPVDPAGAAVPQPQEGRDFIRPIETRDRTTVEQIVGQAYMEDLSTANNSFYRSPMVLVSIIVVGFAINFLIGLDKVPVTSTFGYAQYLIGPCVVLLPTLAAIGWMQKPSFNNKLKDKVAGWNQGLLEEYYTPDVDAMSGAWVFEYKDTIAGVVLLDARNPGKEIPAVSPSSSGQSSALPEGWMERLREQHKAKPLADYTAPRTAEIRQLNVLAAYRKHGVATELLGNALDMAFGLAPGDNEASDSGKQATVQRVIALSSPFTAGGDGIWEKMGFVAVPPPVLRQELWREDEAVGLNFWQGRWMMVDRESWIKARENLYSRFAPNDGMEFGEGRDVAPDGSLIEKKKDQ</sequence>
<evidence type="ECO:0000256" key="1">
    <source>
        <dbReference type="ARBA" id="ARBA00022679"/>
    </source>
</evidence>
<organism evidence="5 6">
    <name type="scientific">Cutaneotrichosporon cavernicola</name>
    <dbReference type="NCBI Taxonomy" id="279322"/>
    <lineage>
        <taxon>Eukaryota</taxon>
        <taxon>Fungi</taxon>
        <taxon>Dikarya</taxon>
        <taxon>Basidiomycota</taxon>
        <taxon>Agaricomycotina</taxon>
        <taxon>Tremellomycetes</taxon>
        <taxon>Trichosporonales</taxon>
        <taxon>Trichosporonaceae</taxon>
        <taxon>Cutaneotrichosporon</taxon>
    </lineage>
</organism>
<dbReference type="PANTHER" id="PTHR13947">
    <property type="entry name" value="GNAT FAMILY N-ACETYLTRANSFERASE"/>
    <property type="match status" value="1"/>
</dbReference>
<evidence type="ECO:0000256" key="2">
    <source>
        <dbReference type="SAM" id="MobiDB-lite"/>
    </source>
</evidence>
<evidence type="ECO:0000256" key="3">
    <source>
        <dbReference type="SAM" id="Phobius"/>
    </source>
</evidence>
<dbReference type="KEGG" id="ccac:CcaHIS019_0208920"/>
<accession>A0AA48I802</accession>
<feature type="compositionally biased region" description="Basic and acidic residues" evidence="2">
    <location>
        <begin position="330"/>
        <end position="348"/>
    </location>
</feature>
<proteinExistence type="predicted"/>
<dbReference type="EMBL" id="AP028213">
    <property type="protein sequence ID" value="BEI89530.1"/>
    <property type="molecule type" value="Genomic_DNA"/>
</dbReference>
<feature type="transmembrane region" description="Helical" evidence="3">
    <location>
        <begin position="55"/>
        <end position="73"/>
    </location>
</feature>
<dbReference type="Gene3D" id="3.40.630.30">
    <property type="match status" value="1"/>
</dbReference>
<keyword evidence="6" id="KW-1185">Reference proteome</keyword>
<keyword evidence="3" id="KW-1133">Transmembrane helix</keyword>
<name>A0AA48I802_9TREE</name>
<feature type="transmembrane region" description="Helical" evidence="3">
    <location>
        <begin position="85"/>
        <end position="105"/>
    </location>
</feature>
<dbReference type="InterPro" id="IPR016181">
    <property type="entry name" value="Acyl_CoA_acyltransferase"/>
</dbReference>
<keyword evidence="1" id="KW-0808">Transferase</keyword>
<dbReference type="Pfam" id="PF00583">
    <property type="entry name" value="Acetyltransf_1"/>
    <property type="match status" value="1"/>
</dbReference>
<protein>
    <recommendedName>
        <fullName evidence="4">N-acetyltransferase domain-containing protein</fullName>
    </recommendedName>
</protein>
<dbReference type="PANTHER" id="PTHR13947:SF37">
    <property type="entry name" value="LD18367P"/>
    <property type="match status" value="1"/>
</dbReference>
<dbReference type="GO" id="GO:0008080">
    <property type="term" value="F:N-acetyltransferase activity"/>
    <property type="evidence" value="ECO:0007669"/>
    <property type="project" value="InterPro"/>
</dbReference>
<evidence type="ECO:0000313" key="5">
    <source>
        <dbReference type="EMBL" id="BEI89530.1"/>
    </source>
</evidence>
<dbReference type="RefSeq" id="XP_060454796.1">
    <property type="nucleotide sequence ID" value="XM_060597954.1"/>
</dbReference>
<evidence type="ECO:0000259" key="4">
    <source>
        <dbReference type="Pfam" id="PF00583"/>
    </source>
</evidence>
<dbReference type="InterPro" id="IPR000182">
    <property type="entry name" value="GNAT_dom"/>
</dbReference>
<dbReference type="InterPro" id="IPR050769">
    <property type="entry name" value="NAT_camello-type"/>
</dbReference>
<feature type="domain" description="N-acetyltransferase" evidence="4">
    <location>
        <begin position="119"/>
        <end position="234"/>
    </location>
</feature>
<evidence type="ECO:0000313" key="6">
    <source>
        <dbReference type="Proteomes" id="UP001233271"/>
    </source>
</evidence>
<keyword evidence="3" id="KW-0472">Membrane</keyword>
<dbReference type="SUPFAM" id="SSF55729">
    <property type="entry name" value="Acyl-CoA N-acyltransferases (Nat)"/>
    <property type="match status" value="1"/>
</dbReference>
<keyword evidence="3" id="KW-0812">Transmembrane</keyword>
<gene>
    <name evidence="5" type="ORF">CcaverHIS019_0208920</name>
</gene>
<dbReference type="Proteomes" id="UP001233271">
    <property type="component" value="Chromosome 2"/>
</dbReference>
<reference evidence="5" key="1">
    <citation type="journal article" date="2023" name="BMC Genomics">
        <title>Chromosome-level genome assemblies of Cutaneotrichosporon spp. (Trichosporonales, Basidiomycota) reveal imbalanced evolution between nucleotide sequences and chromosome synteny.</title>
        <authorList>
            <person name="Kobayashi Y."/>
            <person name="Kayamori A."/>
            <person name="Aoki K."/>
            <person name="Shiwa Y."/>
            <person name="Matsutani M."/>
            <person name="Fujita N."/>
            <person name="Sugita T."/>
            <person name="Iwasaki W."/>
            <person name="Tanaka N."/>
            <person name="Takashima M."/>
        </authorList>
    </citation>
    <scope>NUCLEOTIDE SEQUENCE</scope>
    <source>
        <strain evidence="5">HIS019</strain>
    </source>
</reference>